<organism evidence="1 2">
    <name type="scientific">Streptomyces phage Zuko</name>
    <dbReference type="NCBI Taxonomy" id="2601695"/>
    <lineage>
        <taxon>Viruses</taxon>
        <taxon>Duplodnaviria</taxon>
        <taxon>Heunggongvirae</taxon>
        <taxon>Uroviricota</taxon>
        <taxon>Caudoviricetes</taxon>
        <taxon>Zukovirus</taxon>
        <taxon>Zukovirus zuko</taxon>
    </lineage>
</organism>
<dbReference type="RefSeq" id="YP_010655529.1">
    <property type="nucleotide sequence ID" value="NC_070829.1"/>
</dbReference>
<accession>A0A5J6D7Q6</accession>
<dbReference type="GeneID" id="77931392"/>
<gene>
    <name evidence="1" type="primary">38</name>
    <name evidence="1" type="ORF">SEA_ZUKO_38</name>
</gene>
<keyword evidence="2" id="KW-1185">Reference proteome</keyword>
<proteinExistence type="predicted"/>
<dbReference type="EMBL" id="MN204493">
    <property type="protein sequence ID" value="QEQ93616.1"/>
    <property type="molecule type" value="Genomic_DNA"/>
</dbReference>
<name>A0A5J6D7Q6_9CAUD</name>
<evidence type="ECO:0000313" key="2">
    <source>
        <dbReference type="Proteomes" id="UP000327392"/>
    </source>
</evidence>
<reference evidence="1 2" key="1">
    <citation type="submission" date="2019-07" db="EMBL/GenBank/DDBJ databases">
        <authorList>
            <person name="Mandava P."/>
            <person name="Ferry J.C."/>
            <person name="Fallon S.M."/>
            <person name="Hajdenberg M."/>
            <person name="Sharma E."/>
            <person name="Shaffer C.D."/>
            <person name="Weston-Hafer K.A."/>
            <person name="Garlena R.A."/>
            <person name="Russell D.A."/>
            <person name="Pope W.H."/>
            <person name="Jacobs-Sera D."/>
            <person name="Hatfull G.F."/>
        </authorList>
    </citation>
    <scope>NUCLEOTIDE SEQUENCE [LARGE SCALE GENOMIC DNA]</scope>
</reference>
<evidence type="ECO:0000313" key="1">
    <source>
        <dbReference type="EMBL" id="QEQ93616.1"/>
    </source>
</evidence>
<sequence length="71" mass="7905">MLTLALLAFLLMAGIAAFAALGVEDKRFHDSYVPVRYETMSPMTTRWEDCLPGRVTLPWSETASEWIAAGK</sequence>
<protein>
    <submittedName>
        <fullName evidence="1">Membrane protein</fullName>
    </submittedName>
</protein>
<dbReference type="Proteomes" id="UP000327392">
    <property type="component" value="Segment"/>
</dbReference>
<dbReference type="KEGG" id="vg:77931392"/>